<feature type="transmembrane region" description="Helical" evidence="2">
    <location>
        <begin position="316"/>
        <end position="334"/>
    </location>
</feature>
<reference evidence="4 5" key="1">
    <citation type="journal article" date="2024" name="Commun. Biol.">
        <title>Comparative genomic analysis of thermophilic fungi reveals convergent evolutionary adaptations and gene losses.</title>
        <authorList>
            <person name="Steindorff A.S."/>
            <person name="Aguilar-Pontes M.V."/>
            <person name="Robinson A.J."/>
            <person name="Andreopoulos B."/>
            <person name="LaButti K."/>
            <person name="Kuo A."/>
            <person name="Mondo S."/>
            <person name="Riley R."/>
            <person name="Otillar R."/>
            <person name="Haridas S."/>
            <person name="Lipzen A."/>
            <person name="Grimwood J."/>
            <person name="Schmutz J."/>
            <person name="Clum A."/>
            <person name="Reid I.D."/>
            <person name="Moisan M.C."/>
            <person name="Butler G."/>
            <person name="Nguyen T.T.M."/>
            <person name="Dewar K."/>
            <person name="Conant G."/>
            <person name="Drula E."/>
            <person name="Henrissat B."/>
            <person name="Hansel C."/>
            <person name="Singer S."/>
            <person name="Hutchinson M.I."/>
            <person name="de Vries R.P."/>
            <person name="Natvig D.O."/>
            <person name="Powell A.J."/>
            <person name="Tsang A."/>
            <person name="Grigoriev I.V."/>
        </authorList>
    </citation>
    <scope>NUCLEOTIDE SEQUENCE [LARGE SCALE GENOMIC DNA]</scope>
    <source>
        <strain evidence="4 5">CBS 494.80</strain>
    </source>
</reference>
<dbReference type="EMBL" id="JAZHXI010000005">
    <property type="protein sequence ID" value="KAL2071110.1"/>
    <property type="molecule type" value="Genomic_DNA"/>
</dbReference>
<feature type="transmembrane region" description="Helical" evidence="2">
    <location>
        <begin position="289"/>
        <end position="309"/>
    </location>
</feature>
<comment type="caution">
    <text evidence="4">The sequence shown here is derived from an EMBL/GenBank/DDBJ whole genome shotgun (WGS) entry which is preliminary data.</text>
</comment>
<proteinExistence type="predicted"/>
<keyword evidence="2" id="KW-0812">Transmembrane</keyword>
<gene>
    <name evidence="4" type="ORF">VTL71DRAFT_12345</name>
</gene>
<feature type="transmembrane region" description="Helical" evidence="2">
    <location>
        <begin position="346"/>
        <end position="365"/>
    </location>
</feature>
<dbReference type="Pfam" id="PF20237">
    <property type="entry name" value="DUF6594"/>
    <property type="match status" value="1"/>
</dbReference>
<feature type="region of interest" description="Disordered" evidence="1">
    <location>
        <begin position="1"/>
        <end position="35"/>
    </location>
</feature>
<keyword evidence="2" id="KW-0472">Membrane</keyword>
<evidence type="ECO:0000259" key="3">
    <source>
        <dbReference type="Pfam" id="PF20237"/>
    </source>
</evidence>
<protein>
    <recommendedName>
        <fullName evidence="3">DUF6594 domain-containing protein</fullName>
    </recommendedName>
</protein>
<evidence type="ECO:0000256" key="2">
    <source>
        <dbReference type="SAM" id="Phobius"/>
    </source>
</evidence>
<feature type="domain" description="DUF6594" evidence="3">
    <location>
        <begin position="265"/>
        <end position="352"/>
    </location>
</feature>
<evidence type="ECO:0000313" key="4">
    <source>
        <dbReference type="EMBL" id="KAL2071110.1"/>
    </source>
</evidence>
<name>A0ABR4CMQ2_9HELO</name>
<dbReference type="InterPro" id="IPR046529">
    <property type="entry name" value="DUF6594"/>
</dbReference>
<accession>A0ABR4CMQ2</accession>
<evidence type="ECO:0000313" key="5">
    <source>
        <dbReference type="Proteomes" id="UP001595075"/>
    </source>
</evidence>
<keyword evidence="2" id="KW-1133">Transmembrane helix</keyword>
<dbReference type="Proteomes" id="UP001595075">
    <property type="component" value="Unassembled WGS sequence"/>
</dbReference>
<organism evidence="4 5">
    <name type="scientific">Oculimacula yallundae</name>
    <dbReference type="NCBI Taxonomy" id="86028"/>
    <lineage>
        <taxon>Eukaryota</taxon>
        <taxon>Fungi</taxon>
        <taxon>Dikarya</taxon>
        <taxon>Ascomycota</taxon>
        <taxon>Pezizomycotina</taxon>
        <taxon>Leotiomycetes</taxon>
        <taxon>Helotiales</taxon>
        <taxon>Ploettnerulaceae</taxon>
        <taxon>Oculimacula</taxon>
    </lineage>
</organism>
<evidence type="ECO:0000256" key="1">
    <source>
        <dbReference type="SAM" id="MobiDB-lite"/>
    </source>
</evidence>
<keyword evidence="5" id="KW-1185">Reference proteome</keyword>
<sequence>MESTSAAVRQGDVDMDWTAGKVKPPQEPGGSLHDYRIRPDETIEKRKAGFATRAGRALFGTKKFANSEPANAPVEYIFGAPVEDISGHSIPTFTSNMVGQNLDPMTIQALHNSSLETRLQSLYSQSVISTSANTGIITVNLACLSRIRLHRLQKKLVGDAITTKYDKELPEASLNTSMNVATELDRKQSNIQEYVQAFRDHEYITDCALRGKGHDPWLVSSFTPSEHLIIRECGQEYCEKAADQCLVEDDLGLKRPLPTPSTNQNWDLFGGSRNTRNKKEAFEQFLERVGMAIIGGTFLIGPMLVMVLVPGKNTPLITASVCVFAFAIVISWILEKKFDVLSGTAAYAAVLVMFVGTSTGAAAGGK</sequence>